<proteinExistence type="predicted"/>
<dbReference type="CDD" id="cd06170">
    <property type="entry name" value="LuxR_C_like"/>
    <property type="match status" value="1"/>
</dbReference>
<dbReference type="SMART" id="SM00421">
    <property type="entry name" value="HTH_LUXR"/>
    <property type="match status" value="1"/>
</dbReference>
<dbReference type="PANTHER" id="PTHR44688">
    <property type="entry name" value="DNA-BINDING TRANSCRIPTIONAL ACTIVATOR DEVR_DOSR"/>
    <property type="match status" value="1"/>
</dbReference>
<dbReference type="InterPro" id="IPR016032">
    <property type="entry name" value="Sig_transdc_resp-reg_C-effctor"/>
</dbReference>
<dbReference type="GO" id="GO:0000160">
    <property type="term" value="P:phosphorelay signal transduction system"/>
    <property type="evidence" value="ECO:0007669"/>
    <property type="project" value="InterPro"/>
</dbReference>
<evidence type="ECO:0000313" key="8">
    <source>
        <dbReference type="Proteomes" id="UP000550401"/>
    </source>
</evidence>
<dbReference type="Pfam" id="PF00196">
    <property type="entry name" value="GerE"/>
    <property type="match status" value="1"/>
</dbReference>
<keyword evidence="1" id="KW-0805">Transcription regulation</keyword>
<evidence type="ECO:0000256" key="4">
    <source>
        <dbReference type="PROSITE-ProRule" id="PRU00169"/>
    </source>
</evidence>
<evidence type="ECO:0000313" key="7">
    <source>
        <dbReference type="EMBL" id="MBA8889852.1"/>
    </source>
</evidence>
<evidence type="ECO:0000256" key="3">
    <source>
        <dbReference type="ARBA" id="ARBA00023163"/>
    </source>
</evidence>
<dbReference type="PANTHER" id="PTHR44688:SF16">
    <property type="entry name" value="DNA-BINDING TRANSCRIPTIONAL ACTIVATOR DEVR_DOSR"/>
    <property type="match status" value="1"/>
</dbReference>
<feature type="domain" description="HTH luxR-type" evidence="5">
    <location>
        <begin position="151"/>
        <end position="216"/>
    </location>
</feature>
<dbReference type="PROSITE" id="PS50043">
    <property type="entry name" value="HTH_LUXR_2"/>
    <property type="match status" value="1"/>
</dbReference>
<dbReference type="PROSITE" id="PS50110">
    <property type="entry name" value="RESPONSE_REGULATORY"/>
    <property type="match status" value="1"/>
</dbReference>
<name>A0A839F6Z6_9GAMM</name>
<dbReference type="InterPro" id="IPR011006">
    <property type="entry name" value="CheY-like_superfamily"/>
</dbReference>
<keyword evidence="2" id="KW-0238">DNA-binding</keyword>
<organism evidence="7 8">
    <name type="scientific">Dokdonella fugitiva</name>
    <dbReference type="NCBI Taxonomy" id="328517"/>
    <lineage>
        <taxon>Bacteria</taxon>
        <taxon>Pseudomonadati</taxon>
        <taxon>Pseudomonadota</taxon>
        <taxon>Gammaproteobacteria</taxon>
        <taxon>Lysobacterales</taxon>
        <taxon>Rhodanobacteraceae</taxon>
        <taxon>Dokdonella</taxon>
    </lineage>
</organism>
<dbReference type="InterPro" id="IPR036388">
    <property type="entry name" value="WH-like_DNA-bd_sf"/>
</dbReference>
<dbReference type="Proteomes" id="UP000550401">
    <property type="component" value="Unassembled WGS sequence"/>
</dbReference>
<dbReference type="GO" id="GO:0006355">
    <property type="term" value="P:regulation of DNA-templated transcription"/>
    <property type="evidence" value="ECO:0007669"/>
    <property type="project" value="InterPro"/>
</dbReference>
<dbReference type="Pfam" id="PF00072">
    <property type="entry name" value="Response_reg"/>
    <property type="match status" value="1"/>
</dbReference>
<comment type="caution">
    <text evidence="7">The sequence shown here is derived from an EMBL/GenBank/DDBJ whole genome shotgun (WGS) entry which is preliminary data.</text>
</comment>
<dbReference type="AlphaFoldDB" id="A0A839F6Z6"/>
<feature type="domain" description="Response regulatory" evidence="6">
    <location>
        <begin position="21"/>
        <end position="135"/>
    </location>
</feature>
<dbReference type="InterPro" id="IPR001789">
    <property type="entry name" value="Sig_transdc_resp-reg_receiver"/>
</dbReference>
<evidence type="ECO:0000256" key="2">
    <source>
        <dbReference type="ARBA" id="ARBA00023125"/>
    </source>
</evidence>
<gene>
    <name evidence="7" type="ORF">FHW12_004099</name>
</gene>
<dbReference type="Gene3D" id="1.10.10.10">
    <property type="entry name" value="Winged helix-like DNA-binding domain superfamily/Winged helix DNA-binding domain"/>
    <property type="match status" value="1"/>
</dbReference>
<dbReference type="InterPro" id="IPR000792">
    <property type="entry name" value="Tscrpt_reg_LuxR_C"/>
</dbReference>
<dbReference type="SUPFAM" id="SSF52172">
    <property type="entry name" value="CheY-like"/>
    <property type="match status" value="1"/>
</dbReference>
<dbReference type="GO" id="GO:0003677">
    <property type="term" value="F:DNA binding"/>
    <property type="evidence" value="ECO:0007669"/>
    <property type="project" value="UniProtKB-KW"/>
</dbReference>
<keyword evidence="3" id="KW-0804">Transcription</keyword>
<reference evidence="7 8" key="1">
    <citation type="submission" date="2020-07" db="EMBL/GenBank/DDBJ databases">
        <title>Genomic Encyclopedia of Type Strains, Phase IV (KMG-V): Genome sequencing to study the core and pangenomes of soil and plant-associated prokaryotes.</title>
        <authorList>
            <person name="Whitman W."/>
        </authorList>
    </citation>
    <scope>NUCLEOTIDE SEQUENCE [LARGE SCALE GENOMIC DNA]</scope>
    <source>
        <strain evidence="7 8">RH2WT43</strain>
    </source>
</reference>
<keyword evidence="4" id="KW-0597">Phosphoprotein</keyword>
<sequence length="227" mass="24557">MMPEREPGIRADASAADAAPVVFVVDDEEHMGTALRRLFASAGLSAEVYATGEAFLARPQLDVAGCVVLDVGMPGMGGLEVQARLHARAADLPVIFLTGAAEVPVAVAAMRAGAADFVEKPFDNDDLLRRVRGAIERQAVQRGEARQRREFARRLDTLTPRECEVLEWIVAGKTSKEIARTLGGSHRTIEIHRGRIMEKTAAESLADLIRMRLLVGAPRPRRNGGEG</sequence>
<feature type="modified residue" description="4-aspartylphosphate" evidence="4">
    <location>
        <position position="70"/>
    </location>
</feature>
<dbReference type="SUPFAM" id="SSF46894">
    <property type="entry name" value="C-terminal effector domain of the bipartite response regulators"/>
    <property type="match status" value="1"/>
</dbReference>
<evidence type="ECO:0000256" key="1">
    <source>
        <dbReference type="ARBA" id="ARBA00023015"/>
    </source>
</evidence>
<dbReference type="Gene3D" id="3.40.50.2300">
    <property type="match status" value="1"/>
</dbReference>
<dbReference type="EMBL" id="JACGXL010000008">
    <property type="protein sequence ID" value="MBA8889852.1"/>
    <property type="molecule type" value="Genomic_DNA"/>
</dbReference>
<dbReference type="PRINTS" id="PR00038">
    <property type="entry name" value="HTHLUXR"/>
</dbReference>
<evidence type="ECO:0000259" key="5">
    <source>
        <dbReference type="PROSITE" id="PS50043"/>
    </source>
</evidence>
<keyword evidence="8" id="KW-1185">Reference proteome</keyword>
<accession>A0A839F6Z6</accession>
<protein>
    <submittedName>
        <fullName evidence="7">FixJ family two-component response regulator</fullName>
    </submittedName>
</protein>
<evidence type="ECO:0000259" key="6">
    <source>
        <dbReference type="PROSITE" id="PS50110"/>
    </source>
</evidence>
<dbReference type="SMART" id="SM00448">
    <property type="entry name" value="REC"/>
    <property type="match status" value="1"/>
</dbReference>